<dbReference type="GO" id="GO:0020037">
    <property type="term" value="F:heme binding"/>
    <property type="evidence" value="ECO:0007669"/>
    <property type="project" value="InterPro"/>
</dbReference>
<dbReference type="PROSITE" id="PS50292">
    <property type="entry name" value="PEROXIDASE_3"/>
    <property type="match status" value="1"/>
</dbReference>
<dbReference type="Pfam" id="PF03098">
    <property type="entry name" value="An_peroxidase"/>
    <property type="match status" value="1"/>
</dbReference>
<dbReference type="CDD" id="cd09822">
    <property type="entry name" value="peroxinectin_like_bacterial"/>
    <property type="match status" value="1"/>
</dbReference>
<proteinExistence type="predicted"/>
<protein>
    <submittedName>
        <fullName evidence="6">Heme peroxidase</fullName>
    </submittedName>
</protein>
<dbReference type="GO" id="GO:0006979">
    <property type="term" value="P:response to oxidative stress"/>
    <property type="evidence" value="ECO:0007669"/>
    <property type="project" value="InterPro"/>
</dbReference>
<dbReference type="GO" id="GO:0005576">
    <property type="term" value="C:extracellular region"/>
    <property type="evidence" value="ECO:0007669"/>
    <property type="project" value="UniProtKB-SubCell"/>
</dbReference>
<comment type="caution">
    <text evidence="6">The sequence shown here is derived from an EMBL/GenBank/DDBJ whole genome shotgun (WGS) entry which is preliminary data.</text>
</comment>
<keyword evidence="6" id="KW-0575">Peroxidase</keyword>
<dbReference type="SUPFAM" id="SSF48113">
    <property type="entry name" value="Heme-dependent peroxidases"/>
    <property type="match status" value="1"/>
</dbReference>
<feature type="signal peptide" evidence="5">
    <location>
        <begin position="1"/>
        <end position="21"/>
    </location>
</feature>
<dbReference type="PANTHER" id="PTHR11475">
    <property type="entry name" value="OXIDASE/PEROXIDASE"/>
    <property type="match status" value="1"/>
</dbReference>
<dbReference type="OrthoDB" id="9765610at2"/>
<gene>
    <name evidence="6" type="ORF">C8D91_1749</name>
</gene>
<evidence type="ECO:0000256" key="4">
    <source>
        <dbReference type="SAM" id="MobiDB-lite"/>
    </source>
</evidence>
<evidence type="ECO:0000256" key="2">
    <source>
        <dbReference type="ARBA" id="ARBA00022525"/>
    </source>
</evidence>
<sequence>MTLIKMACYLSIFTSSHNVLAQNPPQNGDGQNDGGLSGNSNGNGPIQQTQNSISPARRIIRGPKPPQNNPPSSERYRSIDGSGNHHVIDDMGQAHTQLIRLVDNDYTDGISQLSGTLRANARTISNAISAQAELMPNNRNATDFVWQWGQFLDHDIDLTDGVDPAEPIDIQIPTGDAYFDPSSSGHAIMSVNRSIYDPASGTDISNPRQQINEISAWIDASNVYGSDSARANELRTLDGSGQLKTSAGGFLPFNVNGFPNAGGDSEALFLAGDVRVNEQIGLTTLHTLFMREHNWQARRIKNQSPNLSGDQVYEEARAIVGAEMQAITYFEYLPALLGRNALPPYRGYDDRVHAGISNLFSGAVFRYGHSALSPQLLRLNANGKSIEQGSLPLRNAFFSPYRLATEGGIEPLLRGLATQVCQSVDNFIIDDVRNFLFGAPGAGGFDLASINIQRGRDHGLPSYNEVRAAYGLPLKKSFAEITSDVDKQNALASVYPSVDDIDLWVGGLSENIEPGALVGQLIRTVLIEQFSALRDGDRFYFENQMTRQQVDQIRRTRLSDIIRRNTDIGFEIQDNVFFAVQAL</sequence>
<dbReference type="EMBL" id="SNZB01000003">
    <property type="protein sequence ID" value="TDR20771.1"/>
    <property type="molecule type" value="Genomic_DNA"/>
</dbReference>
<dbReference type="Proteomes" id="UP000295724">
    <property type="component" value="Unassembled WGS sequence"/>
</dbReference>
<evidence type="ECO:0000313" key="7">
    <source>
        <dbReference type="Proteomes" id="UP000295724"/>
    </source>
</evidence>
<dbReference type="PRINTS" id="PR00457">
    <property type="entry name" value="ANPEROXIDASE"/>
</dbReference>
<dbReference type="InterPro" id="IPR037120">
    <property type="entry name" value="Haem_peroxidase_sf_animal"/>
</dbReference>
<dbReference type="Gene3D" id="1.10.640.10">
    <property type="entry name" value="Haem peroxidase domain superfamily, animal type"/>
    <property type="match status" value="1"/>
</dbReference>
<feature type="region of interest" description="Disordered" evidence="4">
    <location>
        <begin position="21"/>
        <end position="88"/>
    </location>
</feature>
<organism evidence="6 7">
    <name type="scientific">Marinicella litoralis</name>
    <dbReference type="NCBI Taxonomy" id="644220"/>
    <lineage>
        <taxon>Bacteria</taxon>
        <taxon>Pseudomonadati</taxon>
        <taxon>Pseudomonadota</taxon>
        <taxon>Gammaproteobacteria</taxon>
        <taxon>Lysobacterales</taxon>
        <taxon>Marinicellaceae</taxon>
        <taxon>Marinicella</taxon>
    </lineage>
</organism>
<evidence type="ECO:0000313" key="6">
    <source>
        <dbReference type="EMBL" id="TDR20771.1"/>
    </source>
</evidence>
<keyword evidence="2" id="KW-0964">Secreted</keyword>
<keyword evidence="5" id="KW-0732">Signal</keyword>
<evidence type="ECO:0000256" key="5">
    <source>
        <dbReference type="SAM" id="SignalP"/>
    </source>
</evidence>
<dbReference type="InterPro" id="IPR019791">
    <property type="entry name" value="Haem_peroxidase_animal"/>
</dbReference>
<keyword evidence="7" id="KW-1185">Reference proteome</keyword>
<accession>A0A4V3DI51</accession>
<feature type="chain" id="PRO_5020224376" evidence="5">
    <location>
        <begin position="22"/>
        <end position="583"/>
    </location>
</feature>
<keyword evidence="6" id="KW-0560">Oxidoreductase</keyword>
<name>A0A4V3DI51_9GAMM</name>
<dbReference type="RefSeq" id="WP_099018596.1">
    <property type="nucleotide sequence ID" value="NZ_NIHB01000001.1"/>
</dbReference>
<dbReference type="PANTHER" id="PTHR11475:SF4">
    <property type="entry name" value="CHORION PEROXIDASE"/>
    <property type="match status" value="1"/>
</dbReference>
<reference evidence="6 7" key="1">
    <citation type="submission" date="2019-03" db="EMBL/GenBank/DDBJ databases">
        <title>Genomic Encyclopedia of Type Strains, Phase IV (KMG-IV): sequencing the most valuable type-strain genomes for metagenomic binning, comparative biology and taxonomic classification.</title>
        <authorList>
            <person name="Goeker M."/>
        </authorList>
    </citation>
    <scope>NUCLEOTIDE SEQUENCE [LARGE SCALE GENOMIC DNA]</scope>
    <source>
        <strain evidence="6 7">DSM 25488</strain>
    </source>
</reference>
<comment type="subcellular location">
    <subcellularLocation>
        <location evidence="1">Secreted</location>
    </subcellularLocation>
</comment>
<dbReference type="GO" id="GO:0004601">
    <property type="term" value="F:peroxidase activity"/>
    <property type="evidence" value="ECO:0007669"/>
    <property type="project" value="UniProtKB-KW"/>
</dbReference>
<keyword evidence="3" id="KW-0325">Glycoprotein</keyword>
<evidence type="ECO:0000256" key="3">
    <source>
        <dbReference type="ARBA" id="ARBA00023180"/>
    </source>
</evidence>
<evidence type="ECO:0000256" key="1">
    <source>
        <dbReference type="ARBA" id="ARBA00004613"/>
    </source>
</evidence>
<dbReference type="AlphaFoldDB" id="A0A4V3DI51"/>
<dbReference type="InterPro" id="IPR010255">
    <property type="entry name" value="Haem_peroxidase_sf"/>
</dbReference>